<dbReference type="OrthoDB" id="10026762at2759"/>
<protein>
    <submittedName>
        <fullName evidence="4">CTHRC1 protein</fullName>
    </submittedName>
</protein>
<feature type="region of interest" description="Disordered" evidence="1">
    <location>
        <begin position="41"/>
        <end position="77"/>
    </location>
</feature>
<evidence type="ECO:0000256" key="2">
    <source>
        <dbReference type="SAM" id="SignalP"/>
    </source>
</evidence>
<feature type="compositionally biased region" description="Low complexity" evidence="1">
    <location>
        <begin position="41"/>
        <end position="56"/>
    </location>
</feature>
<keyword evidence="2" id="KW-0732">Signal</keyword>
<sequence>MAFHSCFAVVVVAMLTQTGHSQDVQTGQCCGSCVSGPQGSPGLPGNNGVPGNNGLPGRDGVKGDRGVQGPPGEKGETGTLARWKVKQCVWNNLYNDADSGKIVDCQFNKVSSTTALRLTWNGDLRYTGSSAGCMRWFFTVNGEECGNPAPIDGVVYTPGVNIHRVSTIDGLCYNLPAGPLTVALNVGTCADGTNGGNAFTGANSYSRMILEELDMAD</sequence>
<feature type="chain" id="PRO_5035434124" evidence="2">
    <location>
        <begin position="22"/>
        <end position="217"/>
    </location>
</feature>
<feature type="signal peptide" evidence="2">
    <location>
        <begin position="1"/>
        <end position="21"/>
    </location>
</feature>
<dbReference type="Proteomes" id="UP000838412">
    <property type="component" value="Chromosome 1"/>
</dbReference>
<organism evidence="4 5">
    <name type="scientific">Branchiostoma lanceolatum</name>
    <name type="common">Common lancelet</name>
    <name type="synonym">Amphioxus lanceolatum</name>
    <dbReference type="NCBI Taxonomy" id="7740"/>
    <lineage>
        <taxon>Eukaryota</taxon>
        <taxon>Metazoa</taxon>
        <taxon>Chordata</taxon>
        <taxon>Cephalochordata</taxon>
        <taxon>Leptocardii</taxon>
        <taxon>Amphioxiformes</taxon>
        <taxon>Branchiostomatidae</taxon>
        <taxon>Branchiostoma</taxon>
    </lineage>
</organism>
<evidence type="ECO:0000313" key="4">
    <source>
        <dbReference type="EMBL" id="CAH1233065.1"/>
    </source>
</evidence>
<dbReference type="InterPro" id="IPR008160">
    <property type="entry name" value="Collagen"/>
</dbReference>
<keyword evidence="5" id="KW-1185">Reference proteome</keyword>
<dbReference type="AlphaFoldDB" id="A0A8J9YQ69"/>
<proteinExistence type="predicted"/>
<name>A0A8J9YQ69_BRALA</name>
<dbReference type="InterPro" id="IPR057873">
    <property type="entry name" value="CTHRC1_C"/>
</dbReference>
<gene>
    <name evidence="4" type="primary">CTHRC1</name>
    <name evidence="4" type="ORF">BLAG_LOCUS1934</name>
</gene>
<dbReference type="Pfam" id="PF25815">
    <property type="entry name" value="CTHRC1_C"/>
    <property type="match status" value="1"/>
</dbReference>
<dbReference type="EMBL" id="OV696686">
    <property type="protein sequence ID" value="CAH1233065.1"/>
    <property type="molecule type" value="Genomic_DNA"/>
</dbReference>
<feature type="domain" description="CTHRC1 C-terminal" evidence="3">
    <location>
        <begin position="85"/>
        <end position="209"/>
    </location>
</feature>
<dbReference type="Pfam" id="PF01391">
    <property type="entry name" value="Collagen"/>
    <property type="match status" value="1"/>
</dbReference>
<reference evidence="4" key="1">
    <citation type="submission" date="2022-01" db="EMBL/GenBank/DDBJ databases">
        <authorList>
            <person name="Braso-Vives M."/>
        </authorList>
    </citation>
    <scope>NUCLEOTIDE SEQUENCE</scope>
</reference>
<evidence type="ECO:0000256" key="1">
    <source>
        <dbReference type="SAM" id="MobiDB-lite"/>
    </source>
</evidence>
<accession>A0A8J9YQ69</accession>
<evidence type="ECO:0000259" key="3">
    <source>
        <dbReference type="Pfam" id="PF25815"/>
    </source>
</evidence>
<evidence type="ECO:0000313" key="5">
    <source>
        <dbReference type="Proteomes" id="UP000838412"/>
    </source>
</evidence>